<dbReference type="GO" id="GO:0043770">
    <property type="term" value="F:demethylmenaquinone methyltransferase activity"/>
    <property type="evidence" value="ECO:0007669"/>
    <property type="project" value="UniProtKB-EC"/>
</dbReference>
<dbReference type="PANTHER" id="PTHR43591">
    <property type="entry name" value="METHYLTRANSFERASE"/>
    <property type="match status" value="1"/>
</dbReference>
<keyword evidence="3 6" id="KW-0808">Transferase</keyword>
<sequence>MKYKHDKDMTHFGFKNIQKTKKNSMVSNIFDIVANKYDLMNDIMSFGIHRIWKHYTLQHSEVHSGNKVLDLAGGTGDLSIKFSKLVGNTGIVVLLDINYTMLCKGRDRLRNLGILNNIIYIQADAEYLPFPSNTFDCIAISFGLRNFTNKEKALFSVYRVLKPRGKLLILEFGAPTFSSFKKLYNLYSFNVLPKLGAVITSSHDSYQYLVESIRMNLDPETLKDIITQTGFTNASYTNLTGGIAVLYSAYKK</sequence>
<accession>A0ABY4SUE0</accession>
<name>A0ABY4SUE0_9ENTR</name>
<evidence type="ECO:0000256" key="2">
    <source>
        <dbReference type="ARBA" id="ARBA00022603"/>
    </source>
</evidence>
<evidence type="ECO:0000256" key="4">
    <source>
        <dbReference type="ARBA" id="ARBA00022688"/>
    </source>
</evidence>
<keyword evidence="2 6" id="KW-0489">Methyltransferase</keyword>
<dbReference type="GO" id="GO:0032259">
    <property type="term" value="P:methylation"/>
    <property type="evidence" value="ECO:0007669"/>
    <property type="project" value="UniProtKB-KW"/>
</dbReference>
<evidence type="ECO:0000256" key="1">
    <source>
        <dbReference type="ARBA" id="ARBA00022428"/>
    </source>
</evidence>
<dbReference type="NCBIfam" id="NF001244">
    <property type="entry name" value="PRK00216.1-5"/>
    <property type="match status" value="1"/>
</dbReference>
<dbReference type="RefSeq" id="WP_250223219.1">
    <property type="nucleotide sequence ID" value="NZ_CP097762.1"/>
</dbReference>
<dbReference type="Proteomes" id="UP001056834">
    <property type="component" value="Chromosome"/>
</dbReference>
<evidence type="ECO:0000256" key="3">
    <source>
        <dbReference type="ARBA" id="ARBA00022679"/>
    </source>
</evidence>
<dbReference type="PANTHER" id="PTHR43591:SF24">
    <property type="entry name" value="2-METHOXY-6-POLYPRENYL-1,4-BENZOQUINOL METHYLASE, MITOCHONDRIAL"/>
    <property type="match status" value="1"/>
</dbReference>
<dbReference type="PROSITE" id="PS51608">
    <property type="entry name" value="SAM_MT_UBIE"/>
    <property type="match status" value="1"/>
</dbReference>
<comment type="catalytic activity">
    <reaction evidence="6">
        <text>a 2-demethylmenaquinol + S-adenosyl-L-methionine = a menaquinol + S-adenosyl-L-homocysteine + H(+)</text>
        <dbReference type="Rhea" id="RHEA:42640"/>
        <dbReference type="Rhea" id="RHEA-COMP:9539"/>
        <dbReference type="Rhea" id="RHEA-COMP:9563"/>
        <dbReference type="ChEBI" id="CHEBI:15378"/>
        <dbReference type="ChEBI" id="CHEBI:18151"/>
        <dbReference type="ChEBI" id="CHEBI:55437"/>
        <dbReference type="ChEBI" id="CHEBI:57856"/>
        <dbReference type="ChEBI" id="CHEBI:59789"/>
        <dbReference type="EC" id="2.1.1.163"/>
    </reaction>
</comment>
<gene>
    <name evidence="6 7" type="primary">ubiE</name>
    <name evidence="7" type="ORF">M9405_03070</name>
</gene>
<dbReference type="EC" id="2.1.1.163" evidence="6"/>
<comment type="similarity">
    <text evidence="6">Belongs to the class I-like SAM-binding methyltransferase superfamily. MenG/UbiE family.</text>
</comment>
<comment type="pathway">
    <text evidence="6">Cofactor biosynthesis; ubiquinone biosynthesis.</text>
</comment>
<feature type="binding site" evidence="6">
    <location>
        <position position="141"/>
    </location>
    <ligand>
        <name>S-adenosyl-L-methionine</name>
        <dbReference type="ChEBI" id="CHEBI:59789"/>
    </ligand>
</feature>
<dbReference type="Gene3D" id="3.40.50.150">
    <property type="entry name" value="Vaccinia Virus protein VP39"/>
    <property type="match status" value="1"/>
</dbReference>
<keyword evidence="1 6" id="KW-0474">Menaquinone biosynthesis</keyword>
<dbReference type="EC" id="2.1.1.201" evidence="6"/>
<feature type="binding site" evidence="6">
    <location>
        <position position="75"/>
    </location>
    <ligand>
        <name>S-adenosyl-L-methionine</name>
        <dbReference type="ChEBI" id="CHEBI:59789"/>
    </ligand>
</feature>
<comment type="catalytic activity">
    <reaction evidence="6">
        <text>a 2-methoxy-6-(all-trans-polyprenyl)benzene-1,4-diol + S-adenosyl-L-methionine = a 5-methoxy-2-methyl-3-(all-trans-polyprenyl)benzene-1,4-diol + S-adenosyl-L-homocysteine + H(+)</text>
        <dbReference type="Rhea" id="RHEA:28286"/>
        <dbReference type="Rhea" id="RHEA-COMP:10858"/>
        <dbReference type="Rhea" id="RHEA-COMP:10859"/>
        <dbReference type="ChEBI" id="CHEBI:15378"/>
        <dbReference type="ChEBI" id="CHEBI:57856"/>
        <dbReference type="ChEBI" id="CHEBI:59789"/>
        <dbReference type="ChEBI" id="CHEBI:84166"/>
        <dbReference type="ChEBI" id="CHEBI:84167"/>
        <dbReference type="EC" id="2.1.1.201"/>
    </reaction>
</comment>
<evidence type="ECO:0000256" key="5">
    <source>
        <dbReference type="ARBA" id="ARBA00022691"/>
    </source>
</evidence>
<feature type="binding site" evidence="6">
    <location>
        <begin position="124"/>
        <end position="125"/>
    </location>
    <ligand>
        <name>S-adenosyl-L-methionine</name>
        <dbReference type="ChEBI" id="CHEBI:59789"/>
    </ligand>
</feature>
<keyword evidence="5 6" id="KW-0949">S-adenosyl-L-methionine</keyword>
<dbReference type="EMBL" id="CP097762">
    <property type="protein sequence ID" value="URJ25088.1"/>
    <property type="molecule type" value="Genomic_DNA"/>
</dbReference>
<dbReference type="InterPro" id="IPR023576">
    <property type="entry name" value="UbiE/COQ5_MeTrFase_CS"/>
</dbReference>
<feature type="binding site" evidence="6">
    <location>
        <position position="96"/>
    </location>
    <ligand>
        <name>S-adenosyl-L-methionine</name>
        <dbReference type="ChEBI" id="CHEBI:59789"/>
    </ligand>
</feature>
<dbReference type="InterPro" id="IPR004033">
    <property type="entry name" value="UbiE/COQ5_MeTrFase"/>
</dbReference>
<keyword evidence="8" id="KW-1185">Reference proteome</keyword>
<protein>
    <recommendedName>
        <fullName evidence="6">Ubiquinone/menaquinone biosynthesis C-methyltransferase UbiE</fullName>
        <ecNumber evidence="6">2.1.1.163</ecNumber>
        <ecNumber evidence="6">2.1.1.201</ecNumber>
    </recommendedName>
    <alternativeName>
        <fullName evidence="6">2-methoxy-6-polyprenyl-1,4-benzoquinol methylase</fullName>
    </alternativeName>
    <alternativeName>
        <fullName evidence="6">Demethylmenaquinone methyltransferase</fullName>
    </alternativeName>
</protein>
<reference evidence="7" key="1">
    <citation type="submission" date="2022-05" db="EMBL/GenBank/DDBJ databases">
        <title>Impact of host demography and evolutionary history on endosymbiont molecular evolution: a test in carpenter ants (Genus Camponotus) and their Blochmannia endosymbionts.</title>
        <authorList>
            <person name="Manthey J.D."/>
            <person name="Giron J.C."/>
            <person name="Hruska J.P."/>
        </authorList>
    </citation>
    <scope>NUCLEOTIDE SEQUENCE</scope>
    <source>
        <strain evidence="7">C-006</strain>
    </source>
</reference>
<dbReference type="GO" id="GO:0008425">
    <property type="term" value="F:2-methoxy-6-polyprenyl-1,4-benzoquinol methyltransferase activity"/>
    <property type="evidence" value="ECO:0007669"/>
    <property type="project" value="UniProtKB-EC"/>
</dbReference>
<evidence type="ECO:0000313" key="7">
    <source>
        <dbReference type="EMBL" id="URJ25088.1"/>
    </source>
</evidence>
<keyword evidence="4 6" id="KW-0831">Ubiquinone biosynthesis</keyword>
<evidence type="ECO:0000313" key="8">
    <source>
        <dbReference type="Proteomes" id="UP001056834"/>
    </source>
</evidence>
<dbReference type="SUPFAM" id="SSF53335">
    <property type="entry name" value="S-adenosyl-L-methionine-dependent methyltransferases"/>
    <property type="match status" value="1"/>
</dbReference>
<dbReference type="InterPro" id="IPR029063">
    <property type="entry name" value="SAM-dependent_MTases_sf"/>
</dbReference>
<comment type="pathway">
    <text evidence="6">Quinol/quinone metabolism; menaquinone biosynthesis; menaquinol from 1,4-dihydroxy-2-naphthoate: step 2/2.</text>
</comment>
<proteinExistence type="inferred from homology"/>
<dbReference type="PROSITE" id="PS01183">
    <property type="entry name" value="UBIE_1"/>
    <property type="match status" value="1"/>
</dbReference>
<comment type="function">
    <text evidence="6">Methyltransferase required for the conversion of demethylmenaquinol (DMKH2) to menaquinol (MKH2) and the conversion of 2-polyprenyl-6-methoxy-1,4-benzoquinol (DDMQH2) to 2-polyprenyl-3-methyl-6-methoxy-1,4-benzoquinol (DMQH2).</text>
</comment>
<dbReference type="Pfam" id="PF01209">
    <property type="entry name" value="Ubie_methyltran"/>
    <property type="match status" value="1"/>
</dbReference>
<evidence type="ECO:0000256" key="6">
    <source>
        <dbReference type="HAMAP-Rule" id="MF_01813"/>
    </source>
</evidence>
<dbReference type="HAMAP" id="MF_01813">
    <property type="entry name" value="MenG_UbiE_methyltr"/>
    <property type="match status" value="1"/>
</dbReference>
<dbReference type="CDD" id="cd02440">
    <property type="entry name" value="AdoMet_MTases"/>
    <property type="match status" value="1"/>
</dbReference>
<organism evidence="7 8">
    <name type="scientific">Candidatus Blochmannia ocreatus</name>
    <name type="common">nom. nud.</name>
    <dbReference type="NCBI Taxonomy" id="251538"/>
    <lineage>
        <taxon>Bacteria</taxon>
        <taxon>Pseudomonadati</taxon>
        <taxon>Pseudomonadota</taxon>
        <taxon>Gammaproteobacteria</taxon>
        <taxon>Enterobacterales</taxon>
        <taxon>Enterobacteriaceae</taxon>
        <taxon>ant endosymbionts</taxon>
        <taxon>Candidatus Blochmanniella</taxon>
    </lineage>
</organism>
<dbReference type="NCBIfam" id="TIGR01934">
    <property type="entry name" value="MenG_MenH_UbiE"/>
    <property type="match status" value="1"/>
</dbReference>